<evidence type="ECO:0000256" key="1">
    <source>
        <dbReference type="ARBA" id="ARBA00010088"/>
    </source>
</evidence>
<name>A0A851GFU8_9BACT</name>
<dbReference type="InterPro" id="IPR002410">
    <property type="entry name" value="Peptidase_S33"/>
</dbReference>
<dbReference type="Gene3D" id="3.40.50.1820">
    <property type="entry name" value="alpha/beta hydrolase"/>
    <property type="match status" value="1"/>
</dbReference>
<dbReference type="PRINTS" id="PR00793">
    <property type="entry name" value="PROAMNOPTASE"/>
</dbReference>
<organism evidence="4 5">
    <name type="scientific">Oceaniferula marina</name>
    <dbReference type="NCBI Taxonomy" id="2748318"/>
    <lineage>
        <taxon>Bacteria</taxon>
        <taxon>Pseudomonadati</taxon>
        <taxon>Verrucomicrobiota</taxon>
        <taxon>Verrucomicrobiia</taxon>
        <taxon>Verrucomicrobiales</taxon>
        <taxon>Verrucomicrobiaceae</taxon>
        <taxon>Oceaniferula</taxon>
    </lineage>
</organism>
<comment type="similarity">
    <text evidence="1">Belongs to the peptidase S33 family.</text>
</comment>
<evidence type="ECO:0000313" key="5">
    <source>
        <dbReference type="Proteomes" id="UP000557872"/>
    </source>
</evidence>
<keyword evidence="5" id="KW-1185">Reference proteome</keyword>
<dbReference type="GO" id="GO:0006508">
    <property type="term" value="P:proteolysis"/>
    <property type="evidence" value="ECO:0007669"/>
    <property type="project" value="InterPro"/>
</dbReference>
<keyword evidence="2 4" id="KW-0378">Hydrolase</keyword>
<dbReference type="PANTHER" id="PTHR43248">
    <property type="entry name" value="2-SUCCINYL-6-HYDROXY-2,4-CYCLOHEXADIENE-1-CARBOXYLATE SYNTHASE"/>
    <property type="match status" value="1"/>
</dbReference>
<dbReference type="SUPFAM" id="SSF53474">
    <property type="entry name" value="alpha/beta-Hydrolases"/>
    <property type="match status" value="1"/>
</dbReference>
<feature type="domain" description="AB hydrolase-1" evidence="3">
    <location>
        <begin position="41"/>
        <end position="196"/>
    </location>
</feature>
<dbReference type="AlphaFoldDB" id="A0A851GFU8"/>
<protein>
    <submittedName>
        <fullName evidence="4">Alpha/beta fold hydrolase</fullName>
    </submittedName>
</protein>
<proteinExistence type="inferred from homology"/>
<dbReference type="InterPro" id="IPR000073">
    <property type="entry name" value="AB_hydrolase_1"/>
</dbReference>
<sequence length="422" mass="48311">MAMRDHYFQVPLDYAHEQSPEIEVFAREVVDGKRCSDETLPWMVFFQGGPGFPANRPMDYGGWIAEVLKTHRLLLLDQRGTGLSSRILPQSLAQWKTPEQQADYLSHFRADSIVRDAESIRYTLLGREKPWTGIGQSFGGFCLLTYLSFHPEGLSGVLITGGVAGIKQRAEENYRLTYQKVLEKNEAFYRHYPEDEERVKDIVAYLGAREVTLPSGGRLSPRRFQALGLCLGGDGGFEQLHYLIEKAWIEGKDGMELAYDFLVEVEQMHAFDTNPVFCILHESIYAEGYASSWAAERVRQEFPDFSIRPGARLNFTGEMIGPWMLEDFVYLRPLKDCAEILAQKDDWGRLYDLDQLAKNQVPIAAISYYEDMYVPIELSRETALHIPHFYQWVSNEWEHNGLGKDGAKIVSTLMDRLMAPRL</sequence>
<dbReference type="PANTHER" id="PTHR43248:SF2">
    <property type="entry name" value="PROLYL AMINOPEPTIDASE"/>
    <property type="match status" value="1"/>
</dbReference>
<dbReference type="GO" id="GO:0008233">
    <property type="term" value="F:peptidase activity"/>
    <property type="evidence" value="ECO:0007669"/>
    <property type="project" value="InterPro"/>
</dbReference>
<dbReference type="Pfam" id="PF00561">
    <property type="entry name" value="Abhydrolase_1"/>
    <property type="match status" value="1"/>
</dbReference>
<evidence type="ECO:0000313" key="4">
    <source>
        <dbReference type="EMBL" id="NWK54661.1"/>
    </source>
</evidence>
<reference evidence="4 5" key="1">
    <citation type="submission" date="2020-07" db="EMBL/GenBank/DDBJ databases">
        <title>Roseicoccus Jingziensis gen. nov., sp. nov., isolated from coastal seawater.</title>
        <authorList>
            <person name="Feng X."/>
        </authorList>
    </citation>
    <scope>NUCLEOTIDE SEQUENCE [LARGE SCALE GENOMIC DNA]</scope>
    <source>
        <strain evidence="4 5">N1E253</strain>
    </source>
</reference>
<accession>A0A851GFU8</accession>
<dbReference type="InterPro" id="IPR051601">
    <property type="entry name" value="Serine_prot/Carboxylest_S33"/>
</dbReference>
<gene>
    <name evidence="4" type="ORF">HW115_03500</name>
</gene>
<dbReference type="Proteomes" id="UP000557872">
    <property type="component" value="Unassembled WGS sequence"/>
</dbReference>
<evidence type="ECO:0000256" key="2">
    <source>
        <dbReference type="ARBA" id="ARBA00022801"/>
    </source>
</evidence>
<evidence type="ECO:0000259" key="3">
    <source>
        <dbReference type="Pfam" id="PF00561"/>
    </source>
</evidence>
<dbReference type="InterPro" id="IPR029058">
    <property type="entry name" value="AB_hydrolase_fold"/>
</dbReference>
<comment type="caution">
    <text evidence="4">The sequence shown here is derived from an EMBL/GenBank/DDBJ whole genome shotgun (WGS) entry which is preliminary data.</text>
</comment>
<dbReference type="EMBL" id="JACBAZ010000001">
    <property type="protein sequence ID" value="NWK54661.1"/>
    <property type="molecule type" value="Genomic_DNA"/>
</dbReference>